<dbReference type="AlphaFoldDB" id="A0A7X5R192"/>
<dbReference type="EMBL" id="JAAMOX010000001">
    <property type="protein sequence ID" value="NIH53764.1"/>
    <property type="molecule type" value="Genomic_DNA"/>
</dbReference>
<feature type="signal peptide" evidence="2">
    <location>
        <begin position="1"/>
        <end position="32"/>
    </location>
</feature>
<dbReference type="GO" id="GO:0005975">
    <property type="term" value="P:carbohydrate metabolic process"/>
    <property type="evidence" value="ECO:0007669"/>
    <property type="project" value="UniProtKB-ARBA"/>
</dbReference>
<dbReference type="InterPro" id="IPR013783">
    <property type="entry name" value="Ig-like_fold"/>
</dbReference>
<dbReference type="InterPro" id="IPR046473">
    <property type="entry name" value="Sgo0707-like_N2"/>
</dbReference>
<evidence type="ECO:0000313" key="7">
    <source>
        <dbReference type="Proteomes" id="UP000541033"/>
    </source>
</evidence>
<dbReference type="InterPro" id="IPR041033">
    <property type="entry name" value="SpaA_PFL_dom_1"/>
</dbReference>
<evidence type="ECO:0000313" key="6">
    <source>
        <dbReference type="EMBL" id="NIH53764.1"/>
    </source>
</evidence>
<dbReference type="NCBIfam" id="NF033902">
    <property type="entry name" value="iso_D2_wall_anc"/>
    <property type="match status" value="1"/>
</dbReference>
<reference evidence="6 7" key="1">
    <citation type="submission" date="2020-02" db="EMBL/GenBank/DDBJ databases">
        <title>Sequencing the genomes of 1000 actinobacteria strains.</title>
        <authorList>
            <person name="Klenk H.-P."/>
        </authorList>
    </citation>
    <scope>NUCLEOTIDE SEQUENCE [LARGE SCALE GENOMIC DNA]</scope>
    <source>
        <strain evidence="6 7">DSM 27960</strain>
    </source>
</reference>
<dbReference type="Proteomes" id="UP000541033">
    <property type="component" value="Unassembled WGS sequence"/>
</dbReference>
<dbReference type="InterPro" id="IPR006311">
    <property type="entry name" value="TAT_signal"/>
</dbReference>
<feature type="chain" id="PRO_5031541633" evidence="2">
    <location>
        <begin position="33"/>
        <end position="497"/>
    </location>
</feature>
<dbReference type="Pfam" id="PF16555">
    <property type="entry name" value="GramPos_pilinD1"/>
    <property type="match status" value="1"/>
</dbReference>
<keyword evidence="2" id="KW-0732">Signal</keyword>
<keyword evidence="1" id="KW-0472">Membrane</keyword>
<organism evidence="6 7">
    <name type="scientific">Lysinibacter cavernae</name>
    <dbReference type="NCBI Taxonomy" id="1640652"/>
    <lineage>
        <taxon>Bacteria</taxon>
        <taxon>Bacillati</taxon>
        <taxon>Actinomycetota</taxon>
        <taxon>Actinomycetes</taxon>
        <taxon>Micrococcales</taxon>
        <taxon>Microbacteriaceae</taxon>
        <taxon>Lysinibacter</taxon>
    </lineage>
</organism>
<proteinExistence type="predicted"/>
<comment type="caution">
    <text evidence="6">The sequence shown here is derived from an EMBL/GenBank/DDBJ whole genome shotgun (WGS) entry which is preliminary data.</text>
</comment>
<protein>
    <submittedName>
        <fullName evidence="6">Fimbrial isopeptide formation D2 family protein</fullName>
    </submittedName>
</protein>
<dbReference type="Pfam" id="PF20623">
    <property type="entry name" value="Sgo0707_N2"/>
    <property type="match status" value="1"/>
</dbReference>
<gene>
    <name evidence="6" type="ORF">FHX76_001632</name>
</gene>
<evidence type="ECO:0000259" key="5">
    <source>
        <dbReference type="Pfam" id="PF20623"/>
    </source>
</evidence>
<dbReference type="Gene3D" id="2.60.40.740">
    <property type="match status" value="1"/>
</dbReference>
<evidence type="ECO:0000259" key="4">
    <source>
        <dbReference type="Pfam" id="PF17802"/>
    </source>
</evidence>
<evidence type="ECO:0000256" key="1">
    <source>
        <dbReference type="SAM" id="Phobius"/>
    </source>
</evidence>
<keyword evidence="7" id="KW-1185">Reference proteome</keyword>
<dbReference type="InterPro" id="IPR026466">
    <property type="entry name" value="Fim_isopep_form_D2_dom"/>
</dbReference>
<feature type="domain" description="Sgo0707-like N2" evidence="5">
    <location>
        <begin position="190"/>
        <end position="298"/>
    </location>
</feature>
<dbReference type="InterPro" id="IPR048052">
    <property type="entry name" value="FM1-like"/>
</dbReference>
<feature type="domain" description="SpaA-like prealbumin fold" evidence="4">
    <location>
        <begin position="336"/>
        <end position="450"/>
    </location>
</feature>
<accession>A0A7X5R192</accession>
<evidence type="ECO:0000256" key="2">
    <source>
        <dbReference type="SAM" id="SignalP"/>
    </source>
</evidence>
<dbReference type="Gene3D" id="2.60.40.10">
    <property type="entry name" value="Immunoglobulins"/>
    <property type="match status" value="2"/>
</dbReference>
<keyword evidence="1" id="KW-0812">Transmembrane</keyword>
<dbReference type="InterPro" id="IPR032364">
    <property type="entry name" value="GramPos_pilinD1_N"/>
</dbReference>
<evidence type="ECO:0000259" key="3">
    <source>
        <dbReference type="Pfam" id="PF16555"/>
    </source>
</evidence>
<feature type="domain" description="Gram-positive pilin subunit D1 N-terminal" evidence="3">
    <location>
        <begin position="42"/>
        <end position="183"/>
    </location>
</feature>
<dbReference type="PROSITE" id="PS51318">
    <property type="entry name" value="TAT"/>
    <property type="match status" value="1"/>
</dbReference>
<name>A0A7X5R192_9MICO</name>
<feature type="transmembrane region" description="Helical" evidence="1">
    <location>
        <begin position="469"/>
        <end position="487"/>
    </location>
</feature>
<dbReference type="RefSeq" id="WP_167149644.1">
    <property type="nucleotide sequence ID" value="NZ_JAAMOX010000001.1"/>
</dbReference>
<keyword evidence="1" id="KW-1133">Transmembrane helix</keyword>
<sequence>MNTQKTRRTLSAIAAVAVGAVLALGAGSTASAVSASTIDPSQTGTISIHKFKKPTTATGLPNDGRELSASDTASLEPLPGVTFSVQQIDPTVYNLTTNEGWTALKALTPNAAATAVKGHTTSITTIANGDAIATNLPLGVYLVTETVVPAGTTAGAPFLITVPMTDPIDSNTWMYNVHVYPKNAVINPGEKTVDDSTSLKVGDDVTWTITGEIPNVDVLDGYRIVDPLDARLTYKSTAVTLTNGTELLLGTDYTIATVPPASGAGTKVTVDFTEAGRIKLVANKTASVQIAIVTTINTVGDIPNQALIYPNEASFDIEPGEPGGPTPTEEPIVKYGNVTISKVSAADNSVTLAGATFQVFATENDARNGTNAITVEGVSSWTTGTNGQVTIPGLRQSAWYDNQVVTPSDTGFQYYWIAETKAPSGYELLAQPVRVTVGENDTIVDFTVENSPANGGFELPFTGSALSASLFYGGGAIVLLGAAVLAMRARRRVTELA</sequence>
<dbReference type="NCBIfam" id="TIGR04226">
    <property type="entry name" value="RrgB_K2N_iso_D2"/>
    <property type="match status" value="1"/>
</dbReference>
<dbReference type="Pfam" id="PF17802">
    <property type="entry name" value="SpaA"/>
    <property type="match status" value="1"/>
</dbReference>